<proteinExistence type="predicted"/>
<gene>
    <name evidence="2" type="primary">LOC142177458</name>
</gene>
<reference evidence="1" key="1">
    <citation type="journal article" date="2014" name="Nat. Commun.">
        <title>The tobacco genome sequence and its comparison with those of tomato and potato.</title>
        <authorList>
            <person name="Sierro N."/>
            <person name="Battey J.N."/>
            <person name="Ouadi S."/>
            <person name="Bakaher N."/>
            <person name="Bovet L."/>
            <person name="Willig A."/>
            <person name="Goepfert S."/>
            <person name="Peitsch M.C."/>
            <person name="Ivanov N.V."/>
        </authorList>
    </citation>
    <scope>NUCLEOTIDE SEQUENCE [LARGE SCALE GENOMIC DNA]</scope>
</reference>
<dbReference type="Proteomes" id="UP000790787">
    <property type="component" value="Chromosome 3"/>
</dbReference>
<organism evidence="1 2">
    <name type="scientific">Nicotiana tabacum</name>
    <name type="common">Common tobacco</name>
    <dbReference type="NCBI Taxonomy" id="4097"/>
    <lineage>
        <taxon>Eukaryota</taxon>
        <taxon>Viridiplantae</taxon>
        <taxon>Streptophyta</taxon>
        <taxon>Embryophyta</taxon>
        <taxon>Tracheophyta</taxon>
        <taxon>Spermatophyta</taxon>
        <taxon>Magnoliopsida</taxon>
        <taxon>eudicotyledons</taxon>
        <taxon>Gunneridae</taxon>
        <taxon>Pentapetalae</taxon>
        <taxon>asterids</taxon>
        <taxon>lamiids</taxon>
        <taxon>Solanales</taxon>
        <taxon>Solanaceae</taxon>
        <taxon>Nicotianoideae</taxon>
        <taxon>Nicotianeae</taxon>
        <taxon>Nicotiana</taxon>
    </lineage>
</organism>
<reference evidence="2" key="2">
    <citation type="submission" date="2025-08" db="UniProtKB">
        <authorList>
            <consortium name="RefSeq"/>
        </authorList>
    </citation>
    <scope>IDENTIFICATION</scope>
    <source>
        <tissue evidence="2">Leaf</tissue>
    </source>
</reference>
<name>A0AC58TYL5_TOBAC</name>
<accession>A0AC58TYL5</accession>
<keyword evidence="1" id="KW-1185">Reference proteome</keyword>
<evidence type="ECO:0000313" key="2">
    <source>
        <dbReference type="RefSeq" id="XP_075102309.1"/>
    </source>
</evidence>
<dbReference type="RefSeq" id="XP_075102309.1">
    <property type="nucleotide sequence ID" value="XM_075246208.1"/>
</dbReference>
<evidence type="ECO:0000313" key="1">
    <source>
        <dbReference type="Proteomes" id="UP000790787"/>
    </source>
</evidence>
<sequence>MGLNESYGNIRSNILAKRPVITVNEAYTIDTDEESQRTMGVTDTLKDPLTMMAGKRHLKENCYKIVGYPPDFKSKKKGKNSGGKTYVNNATTNEMKQEVMMPTQRNFFTEEQYKELLNLLQKTNTSDCSTNIVGIIALITNVAANDHVWIVDSGATHHVTHCKNALSNLQRVDNKTDGLQLPTGYKGLYNGKVMRIDRENNRLYLIKENLLITTTSFLKEYEDTRLRHLRLGHASAKSMEHISALRNKTHTGMQDNCEVCPLAKQYRLQFPTSSTRLIGCFQPIHMDVWGPYKNFFAMIKTQFEITVKVVRSDNGTEFFNSQCNTLFASLGIIHQSSCPHTPQQNGVVERKYRHILEIKDTTAIVGKITNDAKVLDNVISDGENKSVDQINDNFIDDQATEPTEVQQHSSEPIESEQAFKAIEAQEHSLDPTEEASDREAAHDPRWIEAMNQEFKALEENHTLEVVDLPGGKKPIGSKWVFKIKYKLNGEVERFKSRLVAKRYTQQEGLDYHEAFSPVAKMGDLYEEVYMLLPQAAAKPASTHVETNQKLTTTKYDKYVGHNGDEELQDIASYQTLVGKLLYLTITRPDICFAV</sequence>
<protein>
    <submittedName>
        <fullName evidence="2">Uncharacterized protein LOC142177458</fullName>
    </submittedName>
</protein>